<dbReference type="NCBIfam" id="TIGR01552">
    <property type="entry name" value="phd_fam"/>
    <property type="match status" value="1"/>
</dbReference>
<dbReference type="OrthoDB" id="165038at2"/>
<evidence type="ECO:0000256" key="1">
    <source>
        <dbReference type="ARBA" id="ARBA00009981"/>
    </source>
</evidence>
<dbReference type="AlphaFoldDB" id="A0A0D1ECQ8"/>
<evidence type="ECO:0000256" key="2">
    <source>
        <dbReference type="RuleBase" id="RU362080"/>
    </source>
</evidence>
<proteinExistence type="inferred from homology"/>
<evidence type="ECO:0000313" key="4">
    <source>
        <dbReference type="Proteomes" id="UP000032232"/>
    </source>
</evidence>
<dbReference type="Gene3D" id="3.40.1620.10">
    <property type="entry name" value="YefM-like domain"/>
    <property type="match status" value="1"/>
</dbReference>
<dbReference type="InterPro" id="IPR036165">
    <property type="entry name" value="YefM-like_sf"/>
</dbReference>
<reference evidence="3 4" key="1">
    <citation type="submission" date="2015-02" db="EMBL/GenBank/DDBJ databases">
        <title>Genome Sequence of Jannaschia aquimarina DSM28248, a member of the Roseobacter clade.</title>
        <authorList>
            <person name="Voget S."/>
            <person name="Daniel R."/>
        </authorList>
    </citation>
    <scope>NUCLEOTIDE SEQUENCE [LARGE SCALE GENOMIC DNA]</scope>
    <source>
        <strain evidence="3 4">GSW-M26</strain>
    </source>
</reference>
<dbReference type="Proteomes" id="UP000032232">
    <property type="component" value="Unassembled WGS sequence"/>
</dbReference>
<comment type="function">
    <text evidence="2">Antitoxin component of a type II toxin-antitoxin (TA) system.</text>
</comment>
<comment type="caution">
    <text evidence="3">The sequence shown here is derived from an EMBL/GenBank/DDBJ whole genome shotgun (WGS) entry which is preliminary data.</text>
</comment>
<evidence type="ECO:0000313" key="3">
    <source>
        <dbReference type="EMBL" id="KIT14721.1"/>
    </source>
</evidence>
<organism evidence="3 4">
    <name type="scientific">Jannaschia aquimarina</name>
    <dbReference type="NCBI Taxonomy" id="935700"/>
    <lineage>
        <taxon>Bacteria</taxon>
        <taxon>Pseudomonadati</taxon>
        <taxon>Pseudomonadota</taxon>
        <taxon>Alphaproteobacteria</taxon>
        <taxon>Rhodobacterales</taxon>
        <taxon>Roseobacteraceae</taxon>
        <taxon>Jannaschia</taxon>
    </lineage>
</organism>
<dbReference type="RefSeq" id="WP_043920326.1">
    <property type="nucleotide sequence ID" value="NZ_FZPF01000026.1"/>
</dbReference>
<accession>A0A0D1ECQ8</accession>
<name>A0A0D1ECQ8_9RHOB</name>
<sequence length="80" mass="9176">MTRVTATDFKNNVGAFSDAAMRKPVIITSHQRDRLVLMSADEYRRLTDPQDTIGVSDERRRELLAGAEYHRDTIVELAKR</sequence>
<dbReference type="PATRIC" id="fig|935700.4.peg.3673"/>
<dbReference type="Pfam" id="PF02604">
    <property type="entry name" value="PhdYeFM_antitox"/>
    <property type="match status" value="1"/>
</dbReference>
<dbReference type="EMBL" id="JYFE01000066">
    <property type="protein sequence ID" value="KIT14721.1"/>
    <property type="molecule type" value="Genomic_DNA"/>
</dbReference>
<comment type="similarity">
    <text evidence="1 2">Belongs to the phD/YefM antitoxin family.</text>
</comment>
<dbReference type="SUPFAM" id="SSF143120">
    <property type="entry name" value="YefM-like"/>
    <property type="match status" value="1"/>
</dbReference>
<gene>
    <name evidence="3" type="ORF">jaqu_35650</name>
</gene>
<protein>
    <recommendedName>
        <fullName evidence="2">Antitoxin</fullName>
    </recommendedName>
</protein>
<dbReference type="InterPro" id="IPR006442">
    <property type="entry name" value="Antitoxin_Phd/YefM"/>
</dbReference>
<keyword evidence="4" id="KW-1185">Reference proteome</keyword>
<dbReference type="STRING" id="935700.jaqu_35650"/>